<accession>A0ABW5TCK3</accession>
<protein>
    <recommendedName>
        <fullName evidence="3">HipA N-terminal subdomain 1 domain-containing protein</fullName>
    </recommendedName>
</protein>
<evidence type="ECO:0000313" key="2">
    <source>
        <dbReference type="Proteomes" id="UP001597476"/>
    </source>
</evidence>
<name>A0ABW5TCK3_9FLAO</name>
<dbReference type="EMBL" id="JBHULY010000016">
    <property type="protein sequence ID" value="MFD2726390.1"/>
    <property type="molecule type" value="Genomic_DNA"/>
</dbReference>
<dbReference type="Proteomes" id="UP001597476">
    <property type="component" value="Unassembled WGS sequence"/>
</dbReference>
<reference evidence="2" key="1">
    <citation type="journal article" date="2019" name="Int. J. Syst. Evol. Microbiol.">
        <title>The Global Catalogue of Microorganisms (GCM) 10K type strain sequencing project: providing services to taxonomists for standard genome sequencing and annotation.</title>
        <authorList>
            <consortium name="The Broad Institute Genomics Platform"/>
            <consortium name="The Broad Institute Genome Sequencing Center for Infectious Disease"/>
            <person name="Wu L."/>
            <person name="Ma J."/>
        </authorList>
    </citation>
    <scope>NUCLEOTIDE SEQUENCE [LARGE SCALE GENOMIC DNA]</scope>
    <source>
        <strain evidence="2">KCTC 42398</strain>
    </source>
</reference>
<organism evidence="1 2">
    <name type="scientific">Hyunsoonleella rubra</name>
    <dbReference type="NCBI Taxonomy" id="1737062"/>
    <lineage>
        <taxon>Bacteria</taxon>
        <taxon>Pseudomonadati</taxon>
        <taxon>Bacteroidota</taxon>
        <taxon>Flavobacteriia</taxon>
        <taxon>Flavobacteriales</taxon>
        <taxon>Flavobacteriaceae</taxon>
    </lineage>
</organism>
<evidence type="ECO:0008006" key="3">
    <source>
        <dbReference type="Google" id="ProtNLM"/>
    </source>
</evidence>
<comment type="caution">
    <text evidence="1">The sequence shown here is derived from an EMBL/GenBank/DDBJ whole genome shotgun (WGS) entry which is preliminary data.</text>
</comment>
<dbReference type="RefSeq" id="WP_380291282.1">
    <property type="nucleotide sequence ID" value="NZ_JBHULY010000016.1"/>
</dbReference>
<sequence length="60" mass="6878">MEEQPTKVSLVGTEGNYFLIKFPNLKIPVSVNKNLYEKMRNSPLYEFMDVPEVTARVNSA</sequence>
<keyword evidence="2" id="KW-1185">Reference proteome</keyword>
<proteinExistence type="predicted"/>
<evidence type="ECO:0000313" key="1">
    <source>
        <dbReference type="EMBL" id="MFD2726390.1"/>
    </source>
</evidence>
<gene>
    <name evidence="1" type="ORF">ACFSR8_09205</name>
</gene>